<dbReference type="Pfam" id="PF13289">
    <property type="entry name" value="SIR2_2"/>
    <property type="match status" value="1"/>
</dbReference>
<evidence type="ECO:0000313" key="1">
    <source>
        <dbReference type="EMBL" id="GAI77134.1"/>
    </source>
</evidence>
<feature type="non-terminal residue" evidence="1">
    <location>
        <position position="228"/>
    </location>
</feature>
<name>X1TAT7_9ZZZZ</name>
<accession>X1TAT7</accession>
<protein>
    <submittedName>
        <fullName evidence="1">Uncharacterized protein</fullName>
    </submittedName>
</protein>
<feature type="non-terminal residue" evidence="1">
    <location>
        <position position="1"/>
    </location>
</feature>
<sequence length="228" mass="26429">ARDFETVWNPQLQTKLDECVIYHPNGFLPENKMERQSEGLVFCEDEFADQLIETMAGRYASLLHHYSQNTCLFLGLSLNDSTLKHLLRQAASLNPGHYHYYVAFTDKDEKISEAERKAISEANFNLYNLVTLFLSGEEIRELGYLLDLPSDEFIQNAVLAEINLVYCYYIIGAIGAGKSTLISYFRNLVTHDEWPDFRLPELGKSCKKLEPDEERKIDDWINKQFKKE</sequence>
<dbReference type="AlphaFoldDB" id="X1TAT7"/>
<comment type="caution">
    <text evidence="1">The sequence shown here is derived from an EMBL/GenBank/DDBJ whole genome shotgun (WGS) entry which is preliminary data.</text>
</comment>
<reference evidence="1" key="1">
    <citation type="journal article" date="2014" name="Front. Microbiol.">
        <title>High frequency of phylogenetically diverse reductive dehalogenase-homologous genes in deep subseafloor sedimentary metagenomes.</title>
        <authorList>
            <person name="Kawai M."/>
            <person name="Futagami T."/>
            <person name="Toyoda A."/>
            <person name="Takaki Y."/>
            <person name="Nishi S."/>
            <person name="Hori S."/>
            <person name="Arai W."/>
            <person name="Tsubouchi T."/>
            <person name="Morono Y."/>
            <person name="Uchiyama I."/>
            <person name="Ito T."/>
            <person name="Fujiyama A."/>
            <person name="Inagaki F."/>
            <person name="Takami H."/>
        </authorList>
    </citation>
    <scope>NUCLEOTIDE SEQUENCE</scope>
    <source>
        <strain evidence="1">Expedition CK06-06</strain>
    </source>
</reference>
<dbReference type="EMBL" id="BARW01011823">
    <property type="protein sequence ID" value="GAI77134.1"/>
    <property type="molecule type" value="Genomic_DNA"/>
</dbReference>
<proteinExistence type="predicted"/>
<gene>
    <name evidence="1" type="ORF">S12H4_22607</name>
</gene>
<organism evidence="1">
    <name type="scientific">marine sediment metagenome</name>
    <dbReference type="NCBI Taxonomy" id="412755"/>
    <lineage>
        <taxon>unclassified sequences</taxon>
        <taxon>metagenomes</taxon>
        <taxon>ecological metagenomes</taxon>
    </lineage>
</organism>